<keyword evidence="2" id="KW-0805">Transcription regulation</keyword>
<evidence type="ECO:0000256" key="2">
    <source>
        <dbReference type="ARBA" id="ARBA00022472"/>
    </source>
</evidence>
<keyword evidence="5" id="KW-1185">Reference proteome</keyword>
<comment type="similarity">
    <text evidence="1">Belongs to the mTERF family.</text>
</comment>
<dbReference type="Pfam" id="PF02536">
    <property type="entry name" value="mTERF"/>
    <property type="match status" value="2"/>
</dbReference>
<dbReference type="OMA" id="LHCTRSF"/>
<dbReference type="GO" id="GO:0006353">
    <property type="term" value="P:DNA-templated transcription termination"/>
    <property type="evidence" value="ECO:0007669"/>
    <property type="project" value="UniProtKB-KW"/>
</dbReference>
<dbReference type="PANTHER" id="PTHR13068:SF103">
    <property type="entry name" value="MITOCHONDRIAL TRANSCRIPTION TERMINATION FACTOR FAMILY PROTEIN"/>
    <property type="match status" value="1"/>
</dbReference>
<accession>A0A7N0U2P6</accession>
<organism evidence="4 5">
    <name type="scientific">Kalanchoe fedtschenkoi</name>
    <name type="common">Lavender scallops</name>
    <name type="synonym">South American air plant</name>
    <dbReference type="NCBI Taxonomy" id="63787"/>
    <lineage>
        <taxon>Eukaryota</taxon>
        <taxon>Viridiplantae</taxon>
        <taxon>Streptophyta</taxon>
        <taxon>Embryophyta</taxon>
        <taxon>Tracheophyta</taxon>
        <taxon>Spermatophyta</taxon>
        <taxon>Magnoliopsida</taxon>
        <taxon>eudicotyledons</taxon>
        <taxon>Gunneridae</taxon>
        <taxon>Pentapetalae</taxon>
        <taxon>Saxifragales</taxon>
        <taxon>Crassulaceae</taxon>
        <taxon>Kalanchoe</taxon>
    </lineage>
</organism>
<dbReference type="Gramene" id="Kaladp0050s0155.1.v1.1">
    <property type="protein sequence ID" value="Kaladp0050s0155.1.v1.1.CDS.1"/>
    <property type="gene ID" value="Kaladp0050s0155.v1.1"/>
</dbReference>
<evidence type="ECO:0000256" key="3">
    <source>
        <dbReference type="ARBA" id="ARBA00022946"/>
    </source>
</evidence>
<dbReference type="GO" id="GO:0003676">
    <property type="term" value="F:nucleic acid binding"/>
    <property type="evidence" value="ECO:0007669"/>
    <property type="project" value="InterPro"/>
</dbReference>
<evidence type="ECO:0000313" key="5">
    <source>
        <dbReference type="Proteomes" id="UP000594263"/>
    </source>
</evidence>
<evidence type="ECO:0000313" key="4">
    <source>
        <dbReference type="EnsemblPlants" id="Kaladp0050s0155.1.v1.1.CDS.1"/>
    </source>
</evidence>
<keyword evidence="3" id="KW-0809">Transit peptide</keyword>
<keyword evidence="2" id="KW-0806">Transcription termination</keyword>
<keyword evidence="2" id="KW-0804">Transcription</keyword>
<sequence length="587" mass="66701">MISQVSYLAQSSVDVGCYANGRSQLLKSVKVGWFQRSRYVHSSRLLSAVASQSATVTAAVASSKISRAARAEAQAVLFDYLQNTRSLQFADADHISRNSERFLVDLLAKVDSEEQGVTKSLSRYLRFNPINEFEPFFESLGLTPTEYYDHLPRELMYLSDDQLMLDNFHELCDYGIPRSKIGKIYAEAESVFRYEYGMLASKFRAYEKLGLSKSAVIKFVTCDPTLLVGDVNTKFVDFLRKLKKLGLRNDWLAGYLSAENSYDWARMSETVEVFDKMGFGSGWILMIFEKEPGLILENSGKAIHVLIGHLFKLGFKKDEVVALFLQDPKLMSKKCLKNLSDAMCFLFEIGMKLEDIAHVVQTHRHILSSNSPKRPRTVMATLKVGETALCKMIKKDPTKLYISASTPCSEEDKAFSYTLQAPARCLEKTTFLKWLGYAENSEEFLQAAKRFRGRGDQLQERFNCLAQSGLDYNSVADMVKRVPQILNQSKDVLEQKIYLLTHVIGYPLESLVTSPTYLCYDVKRINLRFSMYMWLRERGVAKPAMALSTILGCSDERFVRYFVDIHPNGAAAWERLKESAQAEQTEV</sequence>
<proteinExistence type="inferred from homology"/>
<dbReference type="FunFam" id="1.25.70.10:FF:000019">
    <property type="entry name" value="mTERF family protein"/>
    <property type="match status" value="1"/>
</dbReference>
<dbReference type="SMART" id="SM00733">
    <property type="entry name" value="Mterf"/>
    <property type="match status" value="5"/>
</dbReference>
<dbReference type="PANTHER" id="PTHR13068">
    <property type="entry name" value="CGI-12 PROTEIN-RELATED"/>
    <property type="match status" value="1"/>
</dbReference>
<dbReference type="EnsemblPlants" id="Kaladp0050s0155.1.v1.1">
    <property type="protein sequence ID" value="Kaladp0050s0155.1.v1.1.CDS.1"/>
    <property type="gene ID" value="Kaladp0050s0155.v1.1"/>
</dbReference>
<protein>
    <submittedName>
        <fullName evidence="4">Uncharacterized protein</fullName>
    </submittedName>
</protein>
<reference evidence="4" key="1">
    <citation type="submission" date="2021-01" db="UniProtKB">
        <authorList>
            <consortium name="EnsemblPlants"/>
        </authorList>
    </citation>
    <scope>IDENTIFICATION</scope>
</reference>
<evidence type="ECO:0000256" key="1">
    <source>
        <dbReference type="ARBA" id="ARBA00007692"/>
    </source>
</evidence>
<dbReference type="InterPro" id="IPR038538">
    <property type="entry name" value="MTERF_sf"/>
</dbReference>
<dbReference type="Gene3D" id="1.25.70.10">
    <property type="entry name" value="Transcription termination factor 3, mitochondrial"/>
    <property type="match status" value="2"/>
</dbReference>
<dbReference type="Proteomes" id="UP000594263">
    <property type="component" value="Unplaced"/>
</dbReference>
<dbReference type="InterPro" id="IPR003690">
    <property type="entry name" value="MTERF"/>
</dbReference>
<dbReference type="AlphaFoldDB" id="A0A7N0U2P6"/>
<name>A0A7N0U2P6_KALFE</name>